<evidence type="ECO:0000313" key="3">
    <source>
        <dbReference type="EMBL" id="EDK44051.1"/>
    </source>
</evidence>
<evidence type="ECO:0000313" key="4">
    <source>
        <dbReference type="Proteomes" id="UP000001996"/>
    </source>
</evidence>
<dbReference type="GO" id="GO:0071944">
    <property type="term" value="C:cell periphery"/>
    <property type="evidence" value="ECO:0007669"/>
    <property type="project" value="TreeGrafter"/>
</dbReference>
<keyword evidence="4" id="KW-1185">Reference proteome</keyword>
<dbReference type="PANTHER" id="PTHR36819">
    <property type="entry name" value="REGULATOR OF PHOSPHOLIPASE D SRF1"/>
    <property type="match status" value="1"/>
</dbReference>
<feature type="transmembrane region" description="Helical" evidence="2">
    <location>
        <begin position="282"/>
        <end position="304"/>
    </location>
</feature>
<sequence length="369" mass="41990">MSAPTQHNPFQRNGNSSGYSNGDGSDNAGNQKHHRSNNQFDIQNFNGNHQHSTYSHHPNTVPPYVLDAISKNPPENIDPAKKEDDTYLKSIKHSWYTFMQNIKVATTYPQNMISHGTEHIDRYDLDSPWNGEDRLNEIYLNDARYHGEKVKRKGFFSMFQGTKDAGEHDTKIKRSAGYWMKTENRSQLKPMLKKVFMFNPLVPLMLRIITLIFCVAALALACSIFIFSKSQYNGHSVDQQASTIMAIVVQSCALVYVIYIAYDEYAGKPLGLREPMSKLGLVLLDLLFIIFSSANLSLAFNTLFDDQWVCEIYRNPDGTENVEGLFPIVSSICRRQRALASFLFVVLVTWVLTFTISLLRVIDRVNAPK</sequence>
<dbReference type="eggNOG" id="ENOG502QPXG">
    <property type="taxonomic scope" value="Eukaryota"/>
</dbReference>
<dbReference type="GO" id="GO:0000324">
    <property type="term" value="C:fungal-type vacuole"/>
    <property type="evidence" value="ECO:0007669"/>
    <property type="project" value="TreeGrafter"/>
</dbReference>
<feature type="transmembrane region" description="Helical" evidence="2">
    <location>
        <begin position="240"/>
        <end position="262"/>
    </location>
</feature>
<keyword evidence="2" id="KW-0472">Membrane</keyword>
<accession>A5DXZ3</accession>
<dbReference type="FunCoup" id="A5DXZ3">
    <property type="interactions" value="13"/>
</dbReference>
<feature type="region of interest" description="Disordered" evidence="1">
    <location>
        <begin position="1"/>
        <end position="81"/>
    </location>
</feature>
<proteinExistence type="predicted"/>
<dbReference type="HOGENOM" id="CLU_027163_1_0_1"/>
<keyword evidence="2" id="KW-0812">Transmembrane</keyword>
<dbReference type="PANTHER" id="PTHR36819:SF1">
    <property type="entry name" value="REGULATOR OF PHOSPHOLIPASE D SRF1"/>
    <property type="match status" value="1"/>
</dbReference>
<evidence type="ECO:0000256" key="1">
    <source>
        <dbReference type="SAM" id="MobiDB-lite"/>
    </source>
</evidence>
<protein>
    <recommendedName>
        <fullName evidence="5">Regulator of phospholipase D SRF1</fullName>
    </recommendedName>
</protein>
<dbReference type="VEuPathDB" id="FungiDB:LELG_02230"/>
<evidence type="ECO:0008006" key="5">
    <source>
        <dbReference type="Google" id="ProtNLM"/>
    </source>
</evidence>
<dbReference type="InterPro" id="IPR037737">
    <property type="entry name" value="Srf1"/>
</dbReference>
<dbReference type="OrthoDB" id="2589563at2759"/>
<dbReference type="EMBL" id="CH981525">
    <property type="protein sequence ID" value="EDK44051.1"/>
    <property type="molecule type" value="Genomic_DNA"/>
</dbReference>
<keyword evidence="2" id="KW-1133">Transmembrane helix</keyword>
<dbReference type="Proteomes" id="UP000001996">
    <property type="component" value="Unassembled WGS sequence"/>
</dbReference>
<gene>
    <name evidence="3" type="ORF">LELG_02230</name>
</gene>
<feature type="transmembrane region" description="Helical" evidence="2">
    <location>
        <begin position="338"/>
        <end position="362"/>
    </location>
</feature>
<feature type="compositionally biased region" description="Polar residues" evidence="1">
    <location>
        <begin position="37"/>
        <end position="58"/>
    </location>
</feature>
<name>A5DXZ3_LODEL</name>
<reference evidence="3 4" key="1">
    <citation type="journal article" date="2009" name="Nature">
        <title>Evolution of pathogenicity and sexual reproduction in eight Candida genomes.</title>
        <authorList>
            <person name="Butler G."/>
            <person name="Rasmussen M.D."/>
            <person name="Lin M.F."/>
            <person name="Santos M.A."/>
            <person name="Sakthikumar S."/>
            <person name="Munro C.A."/>
            <person name="Rheinbay E."/>
            <person name="Grabherr M."/>
            <person name="Forche A."/>
            <person name="Reedy J.L."/>
            <person name="Agrafioti I."/>
            <person name="Arnaud M.B."/>
            <person name="Bates S."/>
            <person name="Brown A.J."/>
            <person name="Brunke S."/>
            <person name="Costanzo M.C."/>
            <person name="Fitzpatrick D.A."/>
            <person name="de Groot P.W."/>
            <person name="Harris D."/>
            <person name="Hoyer L.L."/>
            <person name="Hube B."/>
            <person name="Klis F.M."/>
            <person name="Kodira C."/>
            <person name="Lennard N."/>
            <person name="Logue M.E."/>
            <person name="Martin R."/>
            <person name="Neiman A.M."/>
            <person name="Nikolaou E."/>
            <person name="Quail M.A."/>
            <person name="Quinn J."/>
            <person name="Santos M.C."/>
            <person name="Schmitzberger F.F."/>
            <person name="Sherlock G."/>
            <person name="Shah P."/>
            <person name="Silverstein K.A."/>
            <person name="Skrzypek M.S."/>
            <person name="Soll D."/>
            <person name="Staggs R."/>
            <person name="Stansfield I."/>
            <person name="Stumpf M.P."/>
            <person name="Sudbery P.E."/>
            <person name="Srikantha T."/>
            <person name="Zeng Q."/>
            <person name="Berman J."/>
            <person name="Berriman M."/>
            <person name="Heitman J."/>
            <person name="Gow N.A."/>
            <person name="Lorenz M.C."/>
            <person name="Birren B.W."/>
            <person name="Kellis M."/>
            <person name="Cuomo C.A."/>
        </authorList>
    </citation>
    <scope>NUCLEOTIDE SEQUENCE [LARGE SCALE GENOMIC DNA]</scope>
    <source>
        <strain evidence="4">ATCC 11503 / BCRC 21390 / CBS 2605 / JCM 1781 / NBRC 1676 / NRRL YB-4239</strain>
    </source>
</reference>
<dbReference type="AlphaFoldDB" id="A5DXZ3"/>
<feature type="transmembrane region" description="Helical" evidence="2">
    <location>
        <begin position="204"/>
        <end position="228"/>
    </location>
</feature>
<organism evidence="3 4">
    <name type="scientific">Lodderomyces elongisporus (strain ATCC 11503 / CBS 2605 / JCM 1781 / NBRC 1676 / NRRL YB-4239)</name>
    <name type="common">Yeast</name>
    <name type="synonym">Saccharomyces elongisporus</name>
    <dbReference type="NCBI Taxonomy" id="379508"/>
    <lineage>
        <taxon>Eukaryota</taxon>
        <taxon>Fungi</taxon>
        <taxon>Dikarya</taxon>
        <taxon>Ascomycota</taxon>
        <taxon>Saccharomycotina</taxon>
        <taxon>Pichiomycetes</taxon>
        <taxon>Debaryomycetaceae</taxon>
        <taxon>Candida/Lodderomyces clade</taxon>
        <taxon>Lodderomyces</taxon>
    </lineage>
</organism>
<feature type="compositionally biased region" description="Polar residues" evidence="1">
    <location>
        <begin position="1"/>
        <end position="12"/>
    </location>
</feature>
<dbReference type="OMA" id="YDDEWVC"/>
<feature type="compositionally biased region" description="Low complexity" evidence="1">
    <location>
        <begin position="13"/>
        <end position="30"/>
    </location>
</feature>
<dbReference type="InParanoid" id="A5DXZ3"/>
<evidence type="ECO:0000256" key="2">
    <source>
        <dbReference type="SAM" id="Phobius"/>
    </source>
</evidence>